<reference evidence="3" key="1">
    <citation type="journal article" date="2015" name="PLoS Genet.">
        <title>Genome Sequence and Transcriptome Analyses of Chrysochromulina tobin: Metabolic Tools for Enhanced Algal Fitness in the Prominent Order Prymnesiales (Haptophyceae).</title>
        <authorList>
            <person name="Hovde B.T."/>
            <person name="Deodato C.R."/>
            <person name="Hunsperger H.M."/>
            <person name="Ryken S.A."/>
            <person name="Yost W."/>
            <person name="Jha R.K."/>
            <person name="Patterson J."/>
            <person name="Monnat R.J. Jr."/>
            <person name="Barlow S.B."/>
            <person name="Starkenburg S.R."/>
            <person name="Cattolico R.A."/>
        </authorList>
    </citation>
    <scope>NUCLEOTIDE SEQUENCE</scope>
    <source>
        <strain evidence="3">CCMP291</strain>
    </source>
</reference>
<gene>
    <name evidence="2" type="ORF">Ctob_002067</name>
</gene>
<evidence type="ECO:0000313" key="3">
    <source>
        <dbReference type="Proteomes" id="UP000037460"/>
    </source>
</evidence>
<proteinExistence type="predicted"/>
<dbReference type="EMBL" id="JWZX01003358">
    <property type="protein sequence ID" value="KOO21505.1"/>
    <property type="molecule type" value="Genomic_DNA"/>
</dbReference>
<sequence length="331" mass="36242">MADAEPPLTATVAPAVDRDGEDEVDDASTSSSSFSAALEATTTEKTEEVLAPSPAARWRALGEVFVEAPQSVDAAAEETLKIARMCELVTDSTRLLMRRTVLGLVEDVGMDWDGEWQAMRAQHLQANARRMQSVEEERRQAPAVEHHLEAEALDEAEAEAAGAAEPPPEQPDLGKALQDGELEKDVETAMIDKPFVTKIRVMCDELVGLAHSAKMGMRERRRPLGGVVEARQLFGLPNALRPKNEKELAAIAKAEQIAEKLAKREAEVARRRAPDADEHLGAPKPKEEILSFRNERNKHTLSKGLSAAENKLKQERLAVHREFVGTSVAGR</sequence>
<evidence type="ECO:0000256" key="1">
    <source>
        <dbReference type="SAM" id="MobiDB-lite"/>
    </source>
</evidence>
<organism evidence="2 3">
    <name type="scientific">Chrysochromulina tobinii</name>
    <dbReference type="NCBI Taxonomy" id="1460289"/>
    <lineage>
        <taxon>Eukaryota</taxon>
        <taxon>Haptista</taxon>
        <taxon>Haptophyta</taxon>
        <taxon>Prymnesiophyceae</taxon>
        <taxon>Prymnesiales</taxon>
        <taxon>Chrysochromulinaceae</taxon>
        <taxon>Chrysochromulina</taxon>
    </lineage>
</organism>
<accession>A0A0M0J4W2</accession>
<comment type="caution">
    <text evidence="2">The sequence shown here is derived from an EMBL/GenBank/DDBJ whole genome shotgun (WGS) entry which is preliminary data.</text>
</comment>
<feature type="region of interest" description="Disordered" evidence="1">
    <location>
        <begin position="1"/>
        <end position="47"/>
    </location>
</feature>
<keyword evidence="3" id="KW-1185">Reference proteome</keyword>
<feature type="region of interest" description="Disordered" evidence="1">
    <location>
        <begin position="155"/>
        <end position="175"/>
    </location>
</feature>
<evidence type="ECO:0000313" key="2">
    <source>
        <dbReference type="EMBL" id="KOO21505.1"/>
    </source>
</evidence>
<name>A0A0M0J4W2_9EUKA</name>
<dbReference type="Proteomes" id="UP000037460">
    <property type="component" value="Unassembled WGS sequence"/>
</dbReference>
<feature type="compositionally biased region" description="Low complexity" evidence="1">
    <location>
        <begin position="27"/>
        <end position="41"/>
    </location>
</feature>
<protein>
    <submittedName>
        <fullName evidence="2">Uncharacterized protein</fullName>
    </submittedName>
</protein>
<dbReference type="AlphaFoldDB" id="A0A0M0J4W2"/>
<feature type="region of interest" description="Disordered" evidence="1">
    <location>
        <begin position="269"/>
        <end position="295"/>
    </location>
</feature>